<dbReference type="Proteomes" id="UP000637513">
    <property type="component" value="Unassembled WGS sequence"/>
</dbReference>
<keyword evidence="2" id="KW-1185">Reference proteome</keyword>
<organism evidence="1 2">
    <name type="scientific">Jutongia hominis</name>
    <dbReference type="NCBI Taxonomy" id="2763664"/>
    <lineage>
        <taxon>Bacteria</taxon>
        <taxon>Bacillati</taxon>
        <taxon>Bacillota</taxon>
        <taxon>Clostridia</taxon>
        <taxon>Lachnospirales</taxon>
        <taxon>Lachnospiraceae</taxon>
        <taxon>Jutongia</taxon>
    </lineage>
</organism>
<evidence type="ECO:0008006" key="3">
    <source>
        <dbReference type="Google" id="ProtNLM"/>
    </source>
</evidence>
<dbReference type="EMBL" id="JACRSW010000027">
    <property type="protein sequence ID" value="MBC8557231.1"/>
    <property type="molecule type" value="Genomic_DNA"/>
</dbReference>
<evidence type="ECO:0000313" key="1">
    <source>
        <dbReference type="EMBL" id="MBC8557231.1"/>
    </source>
</evidence>
<dbReference type="RefSeq" id="WP_022142180.1">
    <property type="nucleotide sequence ID" value="NZ_JACRSW010000027.1"/>
</dbReference>
<evidence type="ECO:0000313" key="2">
    <source>
        <dbReference type="Proteomes" id="UP000637513"/>
    </source>
</evidence>
<proteinExistence type="predicted"/>
<name>A0ABR7MTV8_9FIRM</name>
<protein>
    <recommendedName>
        <fullName evidence="3">Hydroxylamine reductase</fullName>
    </recommendedName>
</protein>
<reference evidence="1 2" key="1">
    <citation type="submission" date="2020-08" db="EMBL/GenBank/DDBJ databases">
        <title>Genome public.</title>
        <authorList>
            <person name="Liu C."/>
            <person name="Sun Q."/>
        </authorList>
    </citation>
    <scope>NUCLEOTIDE SEQUENCE [LARGE SCALE GENOMIC DNA]</scope>
    <source>
        <strain evidence="1 2">BX3</strain>
    </source>
</reference>
<gene>
    <name evidence="1" type="ORF">H8700_05875</name>
</gene>
<accession>A0ABR7MTV8</accession>
<sequence>MRDKLIGTLIGMARACENKEKTVHTNEFFVKGLFLAATAACQKQNVLEEMVREVQKEKYRIVPDCEHCASPCGNTSDYDLNQLYQEEEPVRSVKFALLDGILSLAAKMDDTVWQQVPKEVCFYFHKVLCMISYDLEETILQNCLSELGSMHMLCKKGGLL</sequence>
<comment type="caution">
    <text evidence="1">The sequence shown here is derived from an EMBL/GenBank/DDBJ whole genome shotgun (WGS) entry which is preliminary data.</text>
</comment>